<gene>
    <name evidence="2" type="ORF">B296_00047239</name>
</gene>
<feature type="region of interest" description="Disordered" evidence="1">
    <location>
        <begin position="1"/>
        <end position="21"/>
    </location>
</feature>
<reference evidence="2 3" key="1">
    <citation type="journal article" date="2014" name="Agronomy (Basel)">
        <title>A Draft Genome Sequence for Ensete ventricosum, the Drought-Tolerant Tree Against Hunger.</title>
        <authorList>
            <person name="Harrison J."/>
            <person name="Moore K.A."/>
            <person name="Paszkiewicz K."/>
            <person name="Jones T."/>
            <person name="Grant M."/>
            <person name="Ambacheew D."/>
            <person name="Muzemil S."/>
            <person name="Studholme D.J."/>
        </authorList>
    </citation>
    <scope>NUCLEOTIDE SEQUENCE [LARGE SCALE GENOMIC DNA]</scope>
</reference>
<name>A0A426X724_ENSVE</name>
<dbReference type="EMBL" id="AMZH03025317">
    <property type="protein sequence ID" value="RRT35250.1"/>
    <property type="molecule type" value="Genomic_DNA"/>
</dbReference>
<organism evidence="2 3">
    <name type="scientific">Ensete ventricosum</name>
    <name type="common">Abyssinian banana</name>
    <name type="synonym">Musa ensete</name>
    <dbReference type="NCBI Taxonomy" id="4639"/>
    <lineage>
        <taxon>Eukaryota</taxon>
        <taxon>Viridiplantae</taxon>
        <taxon>Streptophyta</taxon>
        <taxon>Embryophyta</taxon>
        <taxon>Tracheophyta</taxon>
        <taxon>Spermatophyta</taxon>
        <taxon>Magnoliopsida</taxon>
        <taxon>Liliopsida</taxon>
        <taxon>Zingiberales</taxon>
        <taxon>Musaceae</taxon>
        <taxon>Ensete</taxon>
    </lineage>
</organism>
<feature type="compositionally biased region" description="Basic and acidic residues" evidence="1">
    <location>
        <begin position="50"/>
        <end position="63"/>
    </location>
</feature>
<dbReference type="AlphaFoldDB" id="A0A426X724"/>
<feature type="region of interest" description="Disordered" evidence="1">
    <location>
        <begin position="42"/>
        <end position="90"/>
    </location>
</feature>
<accession>A0A426X724</accession>
<dbReference type="Proteomes" id="UP000287651">
    <property type="component" value="Unassembled WGS sequence"/>
</dbReference>
<protein>
    <submittedName>
        <fullName evidence="2">Uncharacterized protein</fullName>
    </submittedName>
</protein>
<proteinExistence type="predicted"/>
<comment type="caution">
    <text evidence="2">The sequence shown here is derived from an EMBL/GenBank/DDBJ whole genome shotgun (WGS) entry which is preliminary data.</text>
</comment>
<sequence>MLAVPDRAAEPEEPSPSSISEADLPIIFAILQDIRQLSHSTPIATRHQFSQRDTRGRTGEEQPSKSTHLLRHPPVQAERPTLVGPGLDTSSVLPPSGRCRWAPDRWSIPRRRWVSWCWTDGYGKEKCPFVTRLSEWRFRYSDRVEVRFGNAIPSAKPT</sequence>
<evidence type="ECO:0000313" key="3">
    <source>
        <dbReference type="Proteomes" id="UP000287651"/>
    </source>
</evidence>
<evidence type="ECO:0000256" key="1">
    <source>
        <dbReference type="SAM" id="MobiDB-lite"/>
    </source>
</evidence>
<evidence type="ECO:0000313" key="2">
    <source>
        <dbReference type="EMBL" id="RRT35250.1"/>
    </source>
</evidence>